<dbReference type="InParanoid" id="C1DZD7"/>
<dbReference type="KEGG" id="mis:MICPUN_79010"/>
<feature type="domain" description="TLDc" evidence="1">
    <location>
        <begin position="1"/>
        <end position="144"/>
    </location>
</feature>
<dbReference type="PROSITE" id="PS51886">
    <property type="entry name" value="TLDC"/>
    <property type="match status" value="1"/>
</dbReference>
<organism evidence="2 3">
    <name type="scientific">Micromonas commoda (strain RCC299 / NOUM17 / CCMP2709)</name>
    <name type="common">Picoplanktonic green alga</name>
    <dbReference type="NCBI Taxonomy" id="296587"/>
    <lineage>
        <taxon>Eukaryota</taxon>
        <taxon>Viridiplantae</taxon>
        <taxon>Chlorophyta</taxon>
        <taxon>Mamiellophyceae</taxon>
        <taxon>Mamiellales</taxon>
        <taxon>Mamiellaceae</taxon>
        <taxon>Micromonas</taxon>
    </lineage>
</organism>
<sequence length="195" mass="20735">MLRQKVLKGTVLANRKLILAYDAETDGWNAGAFHLKVDNQGPAILIAKTKRGGYFGAFNPLGWASREDYRDAFNAFLVKWPKKNSTEGEPFILEKVGGSGAAIFDFGAEGPIFGADALKIPLGRAPSMGSSYAAIGGSSLFGGGKEIKTAKSRLGSAYASPPDDTNSLFGPGEKFEAELVELRVYTGQGLDGFYA</sequence>
<evidence type="ECO:0000259" key="1">
    <source>
        <dbReference type="PROSITE" id="PS51886"/>
    </source>
</evidence>
<gene>
    <name evidence="2" type="ORF">MICPUN_79010</name>
</gene>
<proteinExistence type="predicted"/>
<keyword evidence="3" id="KW-1185">Reference proteome</keyword>
<accession>C1DZD7</accession>
<name>C1DZD7_MICCC</name>
<dbReference type="EMBL" id="CP001323">
    <property type="protein sequence ID" value="ACO61585.1"/>
    <property type="molecule type" value="Genomic_DNA"/>
</dbReference>
<dbReference type="OMA" id="YWTENEK"/>
<reference evidence="2 3" key="1">
    <citation type="journal article" date="2009" name="Science">
        <title>Green evolution and dynamic adaptations revealed by genomes of the marine picoeukaryotes Micromonas.</title>
        <authorList>
            <person name="Worden A.Z."/>
            <person name="Lee J.H."/>
            <person name="Mock T."/>
            <person name="Rouze P."/>
            <person name="Simmons M.P."/>
            <person name="Aerts A.L."/>
            <person name="Allen A.E."/>
            <person name="Cuvelier M.L."/>
            <person name="Derelle E."/>
            <person name="Everett M.V."/>
            <person name="Foulon E."/>
            <person name="Grimwood J."/>
            <person name="Gundlach H."/>
            <person name="Henrissat B."/>
            <person name="Napoli C."/>
            <person name="McDonald S.M."/>
            <person name="Parker M.S."/>
            <person name="Rombauts S."/>
            <person name="Salamov A."/>
            <person name="Von Dassow P."/>
            <person name="Badger J.H."/>
            <person name="Coutinho P.M."/>
            <person name="Demir E."/>
            <person name="Dubchak I."/>
            <person name="Gentemann C."/>
            <person name="Eikrem W."/>
            <person name="Gready J.E."/>
            <person name="John U."/>
            <person name="Lanier W."/>
            <person name="Lindquist E.A."/>
            <person name="Lucas S."/>
            <person name="Mayer K.F."/>
            <person name="Moreau H."/>
            <person name="Not F."/>
            <person name="Otillar R."/>
            <person name="Panaud O."/>
            <person name="Pangilinan J."/>
            <person name="Paulsen I."/>
            <person name="Piegu B."/>
            <person name="Poliakov A."/>
            <person name="Robbens S."/>
            <person name="Schmutz J."/>
            <person name="Toulza E."/>
            <person name="Wyss T."/>
            <person name="Zelensky A."/>
            <person name="Zhou K."/>
            <person name="Armbrust E.V."/>
            <person name="Bhattacharya D."/>
            <person name="Goodenough U.W."/>
            <person name="Van de Peer Y."/>
            <person name="Grigoriev I.V."/>
        </authorList>
    </citation>
    <scope>NUCLEOTIDE SEQUENCE [LARGE SCALE GENOMIC DNA]</scope>
    <source>
        <strain evidence="3">RCC299 / NOUM17</strain>
    </source>
</reference>
<dbReference type="GeneID" id="8241038"/>
<dbReference type="STRING" id="296587.C1DZD7"/>
<dbReference type="eggNOG" id="KOG4711">
    <property type="taxonomic scope" value="Eukaryota"/>
</dbReference>
<evidence type="ECO:0000313" key="2">
    <source>
        <dbReference type="EMBL" id="ACO61585.1"/>
    </source>
</evidence>
<dbReference type="Proteomes" id="UP000002009">
    <property type="component" value="Chromosome 2"/>
</dbReference>
<dbReference type="RefSeq" id="XP_002500327.1">
    <property type="nucleotide sequence ID" value="XM_002500281.1"/>
</dbReference>
<dbReference type="OrthoDB" id="25620at2759"/>
<dbReference type="Pfam" id="PF07534">
    <property type="entry name" value="TLD"/>
    <property type="match status" value="1"/>
</dbReference>
<dbReference type="AlphaFoldDB" id="C1DZD7"/>
<dbReference type="InterPro" id="IPR006571">
    <property type="entry name" value="TLDc_dom"/>
</dbReference>
<evidence type="ECO:0000313" key="3">
    <source>
        <dbReference type="Proteomes" id="UP000002009"/>
    </source>
</evidence>
<protein>
    <recommendedName>
        <fullName evidence="1">TLDc domain-containing protein</fullName>
    </recommendedName>
</protein>